<organism evidence="2 3">
    <name type="scientific">Papilio machaon</name>
    <name type="common">Old World swallowtail butterfly</name>
    <dbReference type="NCBI Taxonomy" id="76193"/>
    <lineage>
        <taxon>Eukaryota</taxon>
        <taxon>Metazoa</taxon>
        <taxon>Ecdysozoa</taxon>
        <taxon>Arthropoda</taxon>
        <taxon>Hexapoda</taxon>
        <taxon>Insecta</taxon>
        <taxon>Pterygota</taxon>
        <taxon>Neoptera</taxon>
        <taxon>Endopterygota</taxon>
        <taxon>Lepidoptera</taxon>
        <taxon>Glossata</taxon>
        <taxon>Ditrysia</taxon>
        <taxon>Papilionoidea</taxon>
        <taxon>Papilionidae</taxon>
        <taxon>Papilioninae</taxon>
        <taxon>Papilio</taxon>
    </lineage>
</organism>
<dbReference type="InParanoid" id="A0A0N1PET1"/>
<dbReference type="Proteomes" id="UP000053240">
    <property type="component" value="Unassembled WGS sequence"/>
</dbReference>
<evidence type="ECO:0000256" key="1">
    <source>
        <dbReference type="SAM" id="MobiDB-lite"/>
    </source>
</evidence>
<dbReference type="AlphaFoldDB" id="A0A0N1PET1"/>
<keyword evidence="3" id="KW-1185">Reference proteome</keyword>
<evidence type="ECO:0000313" key="3">
    <source>
        <dbReference type="Proteomes" id="UP000053240"/>
    </source>
</evidence>
<gene>
    <name evidence="2" type="ORF">RR48_03287</name>
</gene>
<reference evidence="2 3" key="1">
    <citation type="journal article" date="2015" name="Nat. Commun.">
        <title>Outbred genome sequencing and CRISPR/Cas9 gene editing in butterflies.</title>
        <authorList>
            <person name="Li X."/>
            <person name="Fan D."/>
            <person name="Zhang W."/>
            <person name="Liu G."/>
            <person name="Zhang L."/>
            <person name="Zhao L."/>
            <person name="Fang X."/>
            <person name="Chen L."/>
            <person name="Dong Y."/>
            <person name="Chen Y."/>
            <person name="Ding Y."/>
            <person name="Zhao R."/>
            <person name="Feng M."/>
            <person name="Zhu Y."/>
            <person name="Feng Y."/>
            <person name="Jiang X."/>
            <person name="Zhu D."/>
            <person name="Xiang H."/>
            <person name="Feng X."/>
            <person name="Li S."/>
            <person name="Wang J."/>
            <person name="Zhang G."/>
            <person name="Kronforst M.R."/>
            <person name="Wang W."/>
        </authorList>
    </citation>
    <scope>NUCLEOTIDE SEQUENCE [LARGE SCALE GENOMIC DNA]</scope>
    <source>
        <strain evidence="2">Ya'a_city_454_Pm</strain>
        <tissue evidence="2">Whole body</tissue>
    </source>
</reference>
<name>A0A0N1PET1_PAPMA</name>
<evidence type="ECO:0000313" key="2">
    <source>
        <dbReference type="EMBL" id="KPJ07307.1"/>
    </source>
</evidence>
<accession>A0A0N1PET1</accession>
<protein>
    <submittedName>
        <fullName evidence="2">Uncharacterized protein</fullName>
    </submittedName>
</protein>
<sequence length="333" mass="39415">MAKALATLATLAAGMAGSTGILLIVCFIQLGSSNNQVDTKNHSGMEKYTGEYYRKYDIQEYPQGLKNYTEVYELDKEREMPKLIIKKIGKHKKKWKKTEEKEKYIMMKKKKISKNKMKRKKPPTKFVKTVSDKNKDSNMSGSKEVADDMGRKPDIVNSAIEQRNPTVLKPTTYFTEMMSLYPQIPTKNVSYFEKSENLLRMPKKYYEDRKRKRKTIKKLPKRTVQKIIKKSKTKYRRNFNLATMQPTQVSNLIDKSFSVLNNEVTTQMNLRKKSRKNLKLMRYPMPFQKLPFHYRYKRENDRDVYILKDLDEIQFLSDEDGYDVVKAHVKNYW</sequence>
<feature type="region of interest" description="Disordered" evidence="1">
    <location>
        <begin position="111"/>
        <end position="149"/>
    </location>
</feature>
<dbReference type="EMBL" id="KQ461188">
    <property type="protein sequence ID" value="KPJ07307.1"/>
    <property type="molecule type" value="Genomic_DNA"/>
</dbReference>
<proteinExistence type="predicted"/>
<feature type="compositionally biased region" description="Basic residues" evidence="1">
    <location>
        <begin position="111"/>
        <end position="123"/>
    </location>
</feature>